<gene>
    <name evidence="2" type="ORF">SAMN02927921_00193</name>
</gene>
<dbReference type="Proteomes" id="UP000182248">
    <property type="component" value="Unassembled WGS sequence"/>
</dbReference>
<keyword evidence="1" id="KW-0472">Membrane</keyword>
<keyword evidence="3" id="KW-1185">Reference proteome</keyword>
<protein>
    <submittedName>
        <fullName evidence="2">Uncharacterized protein</fullName>
    </submittedName>
</protein>
<keyword evidence="1" id="KW-1133">Transmembrane helix</keyword>
<accession>A0A1K1LRE3</accession>
<dbReference type="AlphaFoldDB" id="A0A1K1LRE3"/>
<sequence>MMGYKDVNKEKLIREALREKGREKLPADFTMRIMEQLVHEKKPVITYKPLISRTGWMVVAAAVMAVLGLAFFSGSDTGVVNFTLPELPKIKLPRFTGYSIGLIFLLILVQIPLLKIYHSKKLG</sequence>
<proteinExistence type="predicted"/>
<dbReference type="OrthoDB" id="1442507at2"/>
<organism evidence="2 3">
    <name type="scientific">Sinomicrobium oceani</name>
    <dbReference type="NCBI Taxonomy" id="1150368"/>
    <lineage>
        <taxon>Bacteria</taxon>
        <taxon>Pseudomonadati</taxon>
        <taxon>Bacteroidota</taxon>
        <taxon>Flavobacteriia</taxon>
        <taxon>Flavobacteriales</taxon>
        <taxon>Flavobacteriaceae</taxon>
        <taxon>Sinomicrobium</taxon>
    </lineage>
</organism>
<name>A0A1K1LRE3_9FLAO</name>
<feature type="transmembrane region" description="Helical" evidence="1">
    <location>
        <begin position="55"/>
        <end position="75"/>
    </location>
</feature>
<evidence type="ECO:0000313" key="3">
    <source>
        <dbReference type="Proteomes" id="UP000182248"/>
    </source>
</evidence>
<dbReference type="STRING" id="1150368.SAMN02927921_00193"/>
<evidence type="ECO:0000313" key="2">
    <source>
        <dbReference type="EMBL" id="SFW13442.1"/>
    </source>
</evidence>
<feature type="transmembrane region" description="Helical" evidence="1">
    <location>
        <begin position="95"/>
        <end position="114"/>
    </location>
</feature>
<evidence type="ECO:0000256" key="1">
    <source>
        <dbReference type="SAM" id="Phobius"/>
    </source>
</evidence>
<dbReference type="RefSeq" id="WP_072315427.1">
    <property type="nucleotide sequence ID" value="NZ_FPJE01000001.1"/>
</dbReference>
<keyword evidence="1" id="KW-0812">Transmembrane</keyword>
<reference evidence="2 3" key="1">
    <citation type="submission" date="2016-11" db="EMBL/GenBank/DDBJ databases">
        <authorList>
            <person name="Jaros S."/>
            <person name="Januszkiewicz K."/>
            <person name="Wedrychowicz H."/>
        </authorList>
    </citation>
    <scope>NUCLEOTIDE SEQUENCE [LARGE SCALE GENOMIC DNA]</scope>
    <source>
        <strain evidence="2 3">CGMCC 1.12145</strain>
    </source>
</reference>
<dbReference type="EMBL" id="FPJE01000001">
    <property type="protein sequence ID" value="SFW13442.1"/>
    <property type="molecule type" value="Genomic_DNA"/>
</dbReference>